<evidence type="ECO:0000313" key="1">
    <source>
        <dbReference type="EMBL" id="AGR41139.1"/>
    </source>
</evidence>
<protein>
    <submittedName>
        <fullName evidence="1">Uncharacterized protein</fullName>
    </submittedName>
</protein>
<name>S5LTU5_9MOLU</name>
<organism evidence="1 2">
    <name type="scientific">Spiroplasma taiwanense CT-1</name>
    <dbReference type="NCBI Taxonomy" id="1276220"/>
    <lineage>
        <taxon>Bacteria</taxon>
        <taxon>Bacillati</taxon>
        <taxon>Mycoplasmatota</taxon>
        <taxon>Mollicutes</taxon>
        <taxon>Entomoplasmatales</taxon>
        <taxon>Spiroplasmataceae</taxon>
        <taxon>Spiroplasma</taxon>
    </lineage>
</organism>
<accession>S5LTU5</accession>
<dbReference type="RefSeq" id="WP_020834278.1">
    <property type="nucleotide sequence ID" value="NC_021846.1"/>
</dbReference>
<dbReference type="OrthoDB" id="389793at2"/>
<dbReference type="Proteomes" id="UP000014984">
    <property type="component" value="Chromosome"/>
</dbReference>
<gene>
    <name evidence="1" type="ORF">STAIW_v1c05000</name>
</gene>
<proteinExistence type="predicted"/>
<reference evidence="1 2" key="1">
    <citation type="journal article" date="2013" name="Genome Biol. Evol.">
        <title>Comparison of metabolic capacities and inference of gene content evolution in mosquito-associated Spiroplasma diminutum and S. taiwanense.</title>
        <authorList>
            <person name="Lo W.S."/>
            <person name="Ku C."/>
            <person name="Chen L.L."/>
            <person name="Chang T.H."/>
            <person name="Kuo C.H."/>
        </authorList>
    </citation>
    <scope>NUCLEOTIDE SEQUENCE [LARGE SCALE GENOMIC DNA]</scope>
    <source>
        <strain evidence="1">CT-1</strain>
    </source>
</reference>
<keyword evidence="2" id="KW-1185">Reference proteome</keyword>
<dbReference type="HOGENOM" id="CLU_2511030_0_0_14"/>
<evidence type="ECO:0000313" key="2">
    <source>
        <dbReference type="Proteomes" id="UP000014984"/>
    </source>
</evidence>
<sequence>MSKNLDNVIEILDFTKYDFDEIKQFLNEGKTIKIALELGENVKRSLTKGYSDHFDANIELIEEKENCGVCGCGKPANALFYFYK</sequence>
<dbReference type="KEGG" id="stai:STAIW_v1c05000"/>
<dbReference type="EMBL" id="CP005074">
    <property type="protein sequence ID" value="AGR41139.1"/>
    <property type="molecule type" value="Genomic_DNA"/>
</dbReference>
<dbReference type="AlphaFoldDB" id="S5LTU5"/>
<dbReference type="PATRIC" id="fig|1276220.3.peg.506"/>